<feature type="transmembrane region" description="Helical" evidence="7">
    <location>
        <begin position="169"/>
        <end position="194"/>
    </location>
</feature>
<reference evidence="9" key="1">
    <citation type="submission" date="2024-05" db="EMBL/GenBank/DDBJ databases">
        <title>Herbiconiux sp. A18JL235.</title>
        <authorList>
            <person name="Zhang G."/>
        </authorList>
    </citation>
    <scope>NUCLEOTIDE SEQUENCE</scope>
    <source>
        <strain evidence="9">A18JL235</strain>
    </source>
</reference>
<feature type="transmembrane region" description="Helical" evidence="7">
    <location>
        <begin position="92"/>
        <end position="113"/>
    </location>
</feature>
<sequence>MFNKQSLPGRILSQLLVLAALVAFAIPLVLIVATSLDGGGLGNYLDVLARTPFLDFIRNSLVVATVTVVATTALALLAAFSFETLRPRGTRVLKLVLLSGLALPVVAVVVPLYALMQQLELFNTFWAVILPLTAVSIPFGILLMGNYIGGLPPEIYEAARMDGAGPTRYLVSVLLPLCRPIIAVVALFTFLAAWNEYVLPLIFLQSTGLQVATQIPNYFQGDRLIELPKVFAANILISLPLVALYLLLQRQFRQGLSGGSVK</sequence>
<keyword evidence="6 7" id="KW-0472">Membrane</keyword>
<dbReference type="PANTHER" id="PTHR43744:SF12">
    <property type="entry name" value="ABC TRANSPORTER PERMEASE PROTEIN MG189-RELATED"/>
    <property type="match status" value="1"/>
</dbReference>
<gene>
    <name evidence="9" type="ORF">ABFY20_14300</name>
</gene>
<dbReference type="Pfam" id="PF00528">
    <property type="entry name" value="BPD_transp_1"/>
    <property type="match status" value="1"/>
</dbReference>
<evidence type="ECO:0000256" key="6">
    <source>
        <dbReference type="ARBA" id="ARBA00023136"/>
    </source>
</evidence>
<evidence type="ECO:0000256" key="3">
    <source>
        <dbReference type="ARBA" id="ARBA00022475"/>
    </source>
</evidence>
<dbReference type="RefSeq" id="WP_368496898.1">
    <property type="nucleotide sequence ID" value="NZ_CP162511.1"/>
</dbReference>
<protein>
    <submittedName>
        <fullName evidence="9">Carbohydrate ABC transporter permease</fullName>
    </submittedName>
</protein>
<dbReference type="Gene3D" id="1.10.3720.10">
    <property type="entry name" value="MetI-like"/>
    <property type="match status" value="1"/>
</dbReference>
<feature type="transmembrane region" description="Helical" evidence="7">
    <location>
        <begin position="12"/>
        <end position="36"/>
    </location>
</feature>
<keyword evidence="4 7" id="KW-0812">Transmembrane</keyword>
<comment type="similarity">
    <text evidence="7">Belongs to the binding-protein-dependent transport system permease family.</text>
</comment>
<feature type="transmembrane region" description="Helical" evidence="7">
    <location>
        <begin position="56"/>
        <end position="80"/>
    </location>
</feature>
<proteinExistence type="inferred from homology"/>
<evidence type="ECO:0000256" key="4">
    <source>
        <dbReference type="ARBA" id="ARBA00022692"/>
    </source>
</evidence>
<feature type="transmembrane region" description="Helical" evidence="7">
    <location>
        <begin position="125"/>
        <end position="148"/>
    </location>
</feature>
<organism evidence="9">
    <name type="scientific">Herbiconiux sp. A18JL235</name>
    <dbReference type="NCBI Taxonomy" id="3152363"/>
    <lineage>
        <taxon>Bacteria</taxon>
        <taxon>Bacillati</taxon>
        <taxon>Actinomycetota</taxon>
        <taxon>Actinomycetes</taxon>
        <taxon>Micrococcales</taxon>
        <taxon>Microbacteriaceae</taxon>
        <taxon>Herbiconiux</taxon>
    </lineage>
</organism>
<evidence type="ECO:0000256" key="7">
    <source>
        <dbReference type="RuleBase" id="RU363032"/>
    </source>
</evidence>
<keyword evidence="2 7" id="KW-0813">Transport</keyword>
<dbReference type="GO" id="GO:0005886">
    <property type="term" value="C:plasma membrane"/>
    <property type="evidence" value="ECO:0007669"/>
    <property type="project" value="UniProtKB-SubCell"/>
</dbReference>
<dbReference type="AlphaFoldDB" id="A0AB39BDC1"/>
<dbReference type="SUPFAM" id="SSF161098">
    <property type="entry name" value="MetI-like"/>
    <property type="match status" value="1"/>
</dbReference>
<feature type="transmembrane region" description="Helical" evidence="7">
    <location>
        <begin position="230"/>
        <end position="248"/>
    </location>
</feature>
<dbReference type="InterPro" id="IPR000515">
    <property type="entry name" value="MetI-like"/>
</dbReference>
<evidence type="ECO:0000259" key="8">
    <source>
        <dbReference type="PROSITE" id="PS50928"/>
    </source>
</evidence>
<evidence type="ECO:0000256" key="5">
    <source>
        <dbReference type="ARBA" id="ARBA00022989"/>
    </source>
</evidence>
<dbReference type="EMBL" id="CP162511">
    <property type="protein sequence ID" value="XDI04495.1"/>
    <property type="molecule type" value="Genomic_DNA"/>
</dbReference>
<name>A0AB39BDC1_9MICO</name>
<dbReference type="PANTHER" id="PTHR43744">
    <property type="entry name" value="ABC TRANSPORTER PERMEASE PROTEIN MG189-RELATED-RELATED"/>
    <property type="match status" value="1"/>
</dbReference>
<comment type="subcellular location">
    <subcellularLocation>
        <location evidence="1 7">Cell membrane</location>
        <topology evidence="1 7">Multi-pass membrane protein</topology>
    </subcellularLocation>
</comment>
<dbReference type="PROSITE" id="PS50928">
    <property type="entry name" value="ABC_TM1"/>
    <property type="match status" value="1"/>
</dbReference>
<evidence type="ECO:0000313" key="9">
    <source>
        <dbReference type="EMBL" id="XDI04495.1"/>
    </source>
</evidence>
<keyword evidence="3" id="KW-1003">Cell membrane</keyword>
<evidence type="ECO:0000256" key="1">
    <source>
        <dbReference type="ARBA" id="ARBA00004651"/>
    </source>
</evidence>
<keyword evidence="5 7" id="KW-1133">Transmembrane helix</keyword>
<evidence type="ECO:0000256" key="2">
    <source>
        <dbReference type="ARBA" id="ARBA00022448"/>
    </source>
</evidence>
<dbReference type="InterPro" id="IPR035906">
    <property type="entry name" value="MetI-like_sf"/>
</dbReference>
<feature type="domain" description="ABC transmembrane type-1" evidence="8">
    <location>
        <begin position="57"/>
        <end position="248"/>
    </location>
</feature>
<dbReference type="GO" id="GO:0055085">
    <property type="term" value="P:transmembrane transport"/>
    <property type="evidence" value="ECO:0007669"/>
    <property type="project" value="InterPro"/>
</dbReference>
<accession>A0AB39BDC1</accession>
<dbReference type="CDD" id="cd06261">
    <property type="entry name" value="TM_PBP2"/>
    <property type="match status" value="1"/>
</dbReference>